<dbReference type="KEGG" id="rgl:CS053_02530"/>
<reference evidence="3 4" key="1">
    <citation type="submission" date="2019-08" db="EMBL/GenBank/DDBJ databases">
        <title>Complete genome sequence of Rhodanobacter glycinis strain T01E-68 isolated from tomato root.</title>
        <authorList>
            <person name="Weon H.-Y."/>
            <person name="Lee S.A."/>
        </authorList>
    </citation>
    <scope>NUCLEOTIDE SEQUENCE [LARGE SCALE GENOMIC DNA]</scope>
    <source>
        <strain evidence="3 4">T01E-68</strain>
    </source>
</reference>
<sequence>MRNDLFRRLDGWLFALLLLIGVGALGFLGTHYQHTADWTAGGRASLSAESRAVLGKLKGPVEIVSYANPQGDLRQTIAAFVQRYQLAKPDLTLHFVDPEQDPAKMRQLGITVNGALIVHYHGREERLDELSEDSLTNALERLTRSGEHLVAFVTGDGERLADGKGNTDLGTFMGQLEQRGMRAVPLNFSQVTAVPQGTSLVVLASPALPLPSGAVKALTDYLANGGNLLWLTEPNSADPTLKPLADALGIHVLPGVLVDGAGAALGLKDPRMIAVGLYPPQAITRGFALTTLFPQVAALAETSDSQWKIQPLLRSGPQSWTELKPIDDAHPSTIHYDAASGDLKGPLDFGFSMSRLSPNPDKTQQRAVVIGDGDFLSNTFLGNGGNRALGERIFDWLLGDDVLVDLPLRGAPDRVLNVSQTGLDALSIGFIVGVPLLLLVIGGLVAWRRRRR</sequence>
<feature type="domain" description="ABC-type uncharacterised transport system" evidence="2">
    <location>
        <begin position="150"/>
        <end position="381"/>
    </location>
</feature>
<dbReference type="AlphaFoldDB" id="A0A5B9DWH8"/>
<evidence type="ECO:0000259" key="2">
    <source>
        <dbReference type="Pfam" id="PF09822"/>
    </source>
</evidence>
<feature type="transmembrane region" description="Helical" evidence="1">
    <location>
        <begin position="12"/>
        <end position="32"/>
    </location>
</feature>
<organism evidence="3 4">
    <name type="scientific">Rhodanobacter glycinis</name>
    <dbReference type="NCBI Taxonomy" id="582702"/>
    <lineage>
        <taxon>Bacteria</taxon>
        <taxon>Pseudomonadati</taxon>
        <taxon>Pseudomonadota</taxon>
        <taxon>Gammaproteobacteria</taxon>
        <taxon>Lysobacterales</taxon>
        <taxon>Rhodanobacteraceae</taxon>
        <taxon>Rhodanobacter</taxon>
    </lineage>
</organism>
<dbReference type="EMBL" id="CP042807">
    <property type="protein sequence ID" value="QEE23504.1"/>
    <property type="molecule type" value="Genomic_DNA"/>
</dbReference>
<keyword evidence="1" id="KW-1133">Transmembrane helix</keyword>
<proteinExistence type="predicted"/>
<keyword evidence="1" id="KW-0812">Transmembrane</keyword>
<feature type="transmembrane region" description="Helical" evidence="1">
    <location>
        <begin position="425"/>
        <end position="447"/>
    </location>
</feature>
<evidence type="ECO:0000256" key="1">
    <source>
        <dbReference type="SAM" id="Phobius"/>
    </source>
</evidence>
<evidence type="ECO:0000313" key="3">
    <source>
        <dbReference type="EMBL" id="QEE23504.1"/>
    </source>
</evidence>
<accession>A0A5B9DWH8</accession>
<gene>
    <name evidence="3" type="ORF">CS053_02530</name>
</gene>
<keyword evidence="1" id="KW-0472">Membrane</keyword>
<dbReference type="RefSeq" id="WP_147626240.1">
    <property type="nucleotide sequence ID" value="NZ_CP042807.1"/>
</dbReference>
<name>A0A5B9DWH8_9GAMM</name>
<dbReference type="InterPro" id="IPR019196">
    <property type="entry name" value="ABC_transp_unknown"/>
</dbReference>
<evidence type="ECO:0000313" key="4">
    <source>
        <dbReference type="Proteomes" id="UP000321807"/>
    </source>
</evidence>
<protein>
    <submittedName>
        <fullName evidence="3">ABC transporter</fullName>
    </submittedName>
</protein>
<dbReference type="SUPFAM" id="SSF52317">
    <property type="entry name" value="Class I glutamine amidotransferase-like"/>
    <property type="match status" value="1"/>
</dbReference>
<dbReference type="Pfam" id="PF09822">
    <property type="entry name" value="ABC_transp_aux"/>
    <property type="match status" value="1"/>
</dbReference>
<dbReference type="InterPro" id="IPR029062">
    <property type="entry name" value="Class_I_gatase-like"/>
</dbReference>
<dbReference type="Proteomes" id="UP000321807">
    <property type="component" value="Chromosome"/>
</dbReference>